<evidence type="ECO:0000256" key="1">
    <source>
        <dbReference type="SAM" id="MobiDB-lite"/>
    </source>
</evidence>
<feature type="region of interest" description="Disordered" evidence="1">
    <location>
        <begin position="256"/>
        <end position="276"/>
    </location>
</feature>
<feature type="compositionally biased region" description="Polar residues" evidence="1">
    <location>
        <begin position="201"/>
        <end position="214"/>
    </location>
</feature>
<feature type="region of interest" description="Disordered" evidence="1">
    <location>
        <begin position="64"/>
        <end position="215"/>
    </location>
</feature>
<keyword evidence="3" id="KW-1185">Reference proteome</keyword>
<feature type="region of interest" description="Disordered" evidence="1">
    <location>
        <begin position="714"/>
        <end position="780"/>
    </location>
</feature>
<feature type="compositionally biased region" description="Polar residues" evidence="1">
    <location>
        <begin position="729"/>
        <end position="740"/>
    </location>
</feature>
<feature type="region of interest" description="Disordered" evidence="1">
    <location>
        <begin position="649"/>
        <end position="702"/>
    </location>
</feature>
<feature type="compositionally biased region" description="Polar residues" evidence="1">
    <location>
        <begin position="120"/>
        <end position="135"/>
    </location>
</feature>
<protein>
    <submittedName>
        <fullName evidence="2">Uncharacterized protein</fullName>
    </submittedName>
</protein>
<gene>
    <name evidence="2" type="ORF">BJ878DRAFT_415479</name>
</gene>
<proteinExistence type="predicted"/>
<sequence length="825" mass="92413">MPQKNQASTSIAHMPASRVLRKTSVPLRQAKFPVPNKRIRTYATKAPKRIPALVTQDTLTQIWGQDEFGDEDEDIENKDEEYLETSEKRKKRRRKTTGDELDIYQDQTKKAKKGRRKTLGDTSISDSQQTLTQMVGSPRIPFDDDSIEDGTVYDVPNSSQYQPPLPRRKAAGLLPNNSENAVEMMPPPQTPRKFKLGAEIPSSQSPATPCSSRSRGMRMPLQERSINTSISFSTTSKPTFMKIHQKTPHLEVRDTFNTEESQETQLPSTPSKKLSPAKSVRFWLPDEIIEDDEEELEDTEPELSSIEIREPEIARLWKGTDEVADSESDSGFDTDVEDILALPTVSGGGMLSQDLDDPTVDVNTTYDAPTLQVQDPGAVEDAGQETYYDADFGMDTQFHAERIMSTVESSCRATEPSQLAAQEENIARTRSHYQATQVREGRSQFLSQRLSTQHVGYMAPRTPDSDSFISISTPQVQSIKDGKRDHIIKAWYLPPSTVRLWLYEPAPKSRIRYMATIGPVKRPGDILNDGGEGNAEFDAKPLGNKWSAYEILELYELADPVTFEDCKERGWFKAAPSKFVHVKPVPLDELMANLLPPIFTRYDDKDESVGNIGEHINKMAQDADQTLPVSSSTDMQEAVEQLEATMRQFTQSSDKPAEEFNSDPPILVTRTTDDDIHSEPQLTPLRPNTSQPLRHPGPSQAETVDDTQYLAGTPTHRATPEIVLESPTRPVSTSTPQLSTPRVREFLSCREPSSTPRLPRHVQHDSSQPHEMSGRSGSIVPFSMHSSQFLSKSQLLPESLLQNSIPGPTMFVGDSEDDEDYDYKS</sequence>
<feature type="region of interest" description="Disordered" evidence="1">
    <location>
        <begin position="1"/>
        <end position="32"/>
    </location>
</feature>
<dbReference type="OrthoDB" id="2149705at2759"/>
<feature type="compositionally biased region" description="Acidic residues" evidence="1">
    <location>
        <begin position="814"/>
        <end position="825"/>
    </location>
</feature>
<name>A0A9P7Z7N8_9HELO</name>
<dbReference type="Proteomes" id="UP000887226">
    <property type="component" value="Unassembled WGS sequence"/>
</dbReference>
<evidence type="ECO:0000313" key="2">
    <source>
        <dbReference type="EMBL" id="KAG9247133.1"/>
    </source>
</evidence>
<organism evidence="2 3">
    <name type="scientific">Calycina marina</name>
    <dbReference type="NCBI Taxonomy" id="1763456"/>
    <lineage>
        <taxon>Eukaryota</taxon>
        <taxon>Fungi</taxon>
        <taxon>Dikarya</taxon>
        <taxon>Ascomycota</taxon>
        <taxon>Pezizomycotina</taxon>
        <taxon>Leotiomycetes</taxon>
        <taxon>Helotiales</taxon>
        <taxon>Pezizellaceae</taxon>
        <taxon>Calycina</taxon>
    </lineage>
</organism>
<comment type="caution">
    <text evidence="2">The sequence shown here is derived from an EMBL/GenBank/DDBJ whole genome shotgun (WGS) entry which is preliminary data.</text>
</comment>
<feature type="compositionally biased region" description="Polar residues" evidence="1">
    <location>
        <begin position="1"/>
        <end position="11"/>
    </location>
</feature>
<dbReference type="EMBL" id="MU253781">
    <property type="protein sequence ID" value="KAG9247133.1"/>
    <property type="molecule type" value="Genomic_DNA"/>
</dbReference>
<dbReference type="AlphaFoldDB" id="A0A9P7Z7N8"/>
<feature type="compositionally biased region" description="Acidic residues" evidence="1">
    <location>
        <begin position="67"/>
        <end position="84"/>
    </location>
</feature>
<accession>A0A9P7Z7N8</accession>
<reference evidence="2" key="1">
    <citation type="journal article" date="2021" name="IMA Fungus">
        <title>Genomic characterization of three marine fungi, including Emericellopsis atlantica sp. nov. with signatures of a generalist lifestyle and marine biomass degradation.</title>
        <authorList>
            <person name="Hagestad O.C."/>
            <person name="Hou L."/>
            <person name="Andersen J.H."/>
            <person name="Hansen E.H."/>
            <person name="Altermark B."/>
            <person name="Li C."/>
            <person name="Kuhnert E."/>
            <person name="Cox R.J."/>
            <person name="Crous P.W."/>
            <person name="Spatafora J.W."/>
            <person name="Lail K."/>
            <person name="Amirebrahimi M."/>
            <person name="Lipzen A."/>
            <person name="Pangilinan J."/>
            <person name="Andreopoulos W."/>
            <person name="Hayes R.D."/>
            <person name="Ng V."/>
            <person name="Grigoriev I.V."/>
            <person name="Jackson S.A."/>
            <person name="Sutton T.D.S."/>
            <person name="Dobson A.D.W."/>
            <person name="Rama T."/>
        </authorList>
    </citation>
    <scope>NUCLEOTIDE SEQUENCE</scope>
    <source>
        <strain evidence="2">TRa3180A</strain>
    </source>
</reference>
<feature type="region of interest" description="Disordered" evidence="1">
    <location>
        <begin position="804"/>
        <end position="825"/>
    </location>
</feature>
<feature type="compositionally biased region" description="Polar residues" evidence="1">
    <location>
        <begin position="263"/>
        <end position="272"/>
    </location>
</feature>
<evidence type="ECO:0000313" key="3">
    <source>
        <dbReference type="Proteomes" id="UP000887226"/>
    </source>
</evidence>